<gene>
    <name evidence="4" type="ORF">FXF69_10875</name>
</gene>
<dbReference type="PANTHER" id="PTHR42760:SF133">
    <property type="entry name" value="3-OXOACYL-[ACYL-CARRIER-PROTEIN] REDUCTASE"/>
    <property type="match status" value="1"/>
</dbReference>
<keyword evidence="2" id="KW-0560">Oxidoreductase</keyword>
<proteinExistence type="inferred from homology"/>
<evidence type="ECO:0000313" key="5">
    <source>
        <dbReference type="Proteomes" id="UP000323380"/>
    </source>
</evidence>
<dbReference type="InterPro" id="IPR002347">
    <property type="entry name" value="SDR_fam"/>
</dbReference>
<evidence type="ECO:0000256" key="3">
    <source>
        <dbReference type="SAM" id="MobiDB-lite"/>
    </source>
</evidence>
<sequence length="293" mass="30215">MLSALSGVRRTGGGGGRLARRGGSGDHGEGTESEVGVVGRSYVVTGGGRGIGRAIVERLRVDGGKVVVIEVDPAAVEWAGECADVIPVVGSAADEHVAGRAADLAQEVGTFVGWVNNAAVFRDVASPSAREVLELVGLNFEPAVVGSFTAVRRFLDAGTGGAVVNVSSHQAQRPVRGSLPYATAKAATEGMSRALAVDYGPYGIRTNAVALGSITTERYETFLESQAPAEAARIENEMRLLHPVGRVGRPEEVAATVAFLLSDEASFVNGAVVPVDGGRHAVGRDPEEAPPRP</sequence>
<dbReference type="Pfam" id="PF13561">
    <property type="entry name" value="adh_short_C2"/>
    <property type="match status" value="1"/>
</dbReference>
<dbReference type="InterPro" id="IPR036291">
    <property type="entry name" value="NAD(P)-bd_dom_sf"/>
</dbReference>
<dbReference type="GO" id="GO:0016616">
    <property type="term" value="F:oxidoreductase activity, acting on the CH-OH group of donors, NAD or NADP as acceptor"/>
    <property type="evidence" value="ECO:0007669"/>
    <property type="project" value="TreeGrafter"/>
</dbReference>
<dbReference type="PANTHER" id="PTHR42760">
    <property type="entry name" value="SHORT-CHAIN DEHYDROGENASES/REDUCTASES FAMILY MEMBER"/>
    <property type="match status" value="1"/>
</dbReference>
<comment type="caution">
    <text evidence="4">The sequence shown here is derived from an EMBL/GenBank/DDBJ whole genome shotgun (WGS) entry which is preliminary data.</text>
</comment>
<dbReference type="PRINTS" id="PR00081">
    <property type="entry name" value="GDHRDH"/>
</dbReference>
<evidence type="ECO:0000313" key="4">
    <source>
        <dbReference type="EMBL" id="TYB49550.1"/>
    </source>
</evidence>
<dbReference type="PRINTS" id="PR00080">
    <property type="entry name" value="SDRFAMILY"/>
</dbReference>
<organism evidence="4 5">
    <name type="scientific">Actinomadura chibensis</name>
    <dbReference type="NCBI Taxonomy" id="392828"/>
    <lineage>
        <taxon>Bacteria</taxon>
        <taxon>Bacillati</taxon>
        <taxon>Actinomycetota</taxon>
        <taxon>Actinomycetes</taxon>
        <taxon>Streptosporangiales</taxon>
        <taxon>Thermomonosporaceae</taxon>
        <taxon>Actinomadura</taxon>
    </lineage>
</organism>
<dbReference type="EMBL" id="VSFG01000001">
    <property type="protein sequence ID" value="TYB49550.1"/>
    <property type="molecule type" value="Genomic_DNA"/>
</dbReference>
<evidence type="ECO:0000256" key="1">
    <source>
        <dbReference type="ARBA" id="ARBA00006484"/>
    </source>
</evidence>
<dbReference type="Proteomes" id="UP000323380">
    <property type="component" value="Unassembled WGS sequence"/>
</dbReference>
<keyword evidence="5" id="KW-1185">Reference proteome</keyword>
<dbReference type="Gene3D" id="3.40.50.720">
    <property type="entry name" value="NAD(P)-binding Rossmann-like Domain"/>
    <property type="match status" value="1"/>
</dbReference>
<protein>
    <submittedName>
        <fullName evidence="4">SDR family oxidoreductase</fullName>
    </submittedName>
</protein>
<dbReference type="PROSITE" id="PS00061">
    <property type="entry name" value="ADH_SHORT"/>
    <property type="match status" value="1"/>
</dbReference>
<comment type="similarity">
    <text evidence="1">Belongs to the short-chain dehydrogenases/reductases (SDR) family.</text>
</comment>
<dbReference type="CDD" id="cd05233">
    <property type="entry name" value="SDR_c"/>
    <property type="match status" value="1"/>
</dbReference>
<dbReference type="STRING" id="1220554.GCA_001552135_03593"/>
<dbReference type="SUPFAM" id="SSF51735">
    <property type="entry name" value="NAD(P)-binding Rossmann-fold domains"/>
    <property type="match status" value="1"/>
</dbReference>
<dbReference type="InterPro" id="IPR020904">
    <property type="entry name" value="Sc_DH/Rdtase_CS"/>
</dbReference>
<accession>A0A5D0NY91</accession>
<reference evidence="4 5" key="1">
    <citation type="submission" date="2019-08" db="EMBL/GenBank/DDBJ databases">
        <title>Actinomadura sp. nov. CYP1-5 isolated from mountain soil.</title>
        <authorList>
            <person name="Songsumanus A."/>
            <person name="Kuncharoen N."/>
            <person name="Kudo T."/>
            <person name="Yuki M."/>
            <person name="Igarashi Y."/>
            <person name="Tanasupawat S."/>
        </authorList>
    </citation>
    <scope>NUCLEOTIDE SEQUENCE [LARGE SCALE GENOMIC DNA]</scope>
    <source>
        <strain evidence="4 5">JCM 14158</strain>
    </source>
</reference>
<dbReference type="AlphaFoldDB" id="A0A5D0NY91"/>
<name>A0A5D0NY91_9ACTN</name>
<feature type="region of interest" description="Disordered" evidence="3">
    <location>
        <begin position="1"/>
        <end position="33"/>
    </location>
</feature>
<evidence type="ECO:0000256" key="2">
    <source>
        <dbReference type="ARBA" id="ARBA00023002"/>
    </source>
</evidence>